<protein>
    <recommendedName>
        <fullName evidence="2">protein-tyrosine-phosphatase</fullName>
        <ecNumber evidence="2">3.1.3.48</ecNumber>
    </recommendedName>
</protein>
<keyword evidence="9" id="KW-0325">Glycoprotein</keyword>
<evidence type="ECO:0000256" key="11">
    <source>
        <dbReference type="SAM" id="MobiDB-lite"/>
    </source>
</evidence>
<keyword evidence="6" id="KW-0904">Protein phosphatase</keyword>
<evidence type="ECO:0000259" key="14">
    <source>
        <dbReference type="PROSITE" id="PS50056"/>
    </source>
</evidence>
<dbReference type="Pfam" id="PF00102">
    <property type="entry name" value="Y_phosphatase"/>
    <property type="match status" value="2"/>
</dbReference>
<keyword evidence="3 12" id="KW-0812">Transmembrane</keyword>
<dbReference type="PANTHER" id="PTHR46957:SF3">
    <property type="entry name" value="CYTOKINE RECEPTOR"/>
    <property type="match status" value="1"/>
</dbReference>
<dbReference type="Pfam" id="PF00041">
    <property type="entry name" value="fn3"/>
    <property type="match status" value="3"/>
</dbReference>
<dbReference type="GeneID" id="106457457"/>
<evidence type="ECO:0000259" key="15">
    <source>
        <dbReference type="PROSITE" id="PS50835"/>
    </source>
</evidence>
<feature type="domain" description="Tyrosine-protein phosphatase" evidence="13">
    <location>
        <begin position="1114"/>
        <end position="1371"/>
    </location>
</feature>
<dbReference type="InterPro" id="IPR029021">
    <property type="entry name" value="Prot-tyrosine_phosphatase-like"/>
</dbReference>
<dbReference type="PRINTS" id="PR00700">
    <property type="entry name" value="PRTYPHPHTASE"/>
</dbReference>
<proteinExistence type="predicted"/>
<keyword evidence="4" id="KW-0732">Signal</keyword>
<dbReference type="InterPro" id="IPR007110">
    <property type="entry name" value="Ig-like_dom"/>
</dbReference>
<dbReference type="SMART" id="SM00408">
    <property type="entry name" value="IGc2"/>
    <property type="match status" value="2"/>
</dbReference>
<dbReference type="InterPro" id="IPR003595">
    <property type="entry name" value="Tyr_Pase_cat"/>
</dbReference>
<dbReference type="SMART" id="SM00060">
    <property type="entry name" value="FN3"/>
    <property type="match status" value="3"/>
</dbReference>
<evidence type="ECO:0000256" key="10">
    <source>
        <dbReference type="ARBA" id="ARBA00051722"/>
    </source>
</evidence>
<dbReference type="Gene3D" id="3.90.190.10">
    <property type="entry name" value="Protein tyrosine phosphatase superfamily"/>
    <property type="match status" value="2"/>
</dbReference>
<feature type="domain" description="Tyrosine-protein phosphatase" evidence="13">
    <location>
        <begin position="823"/>
        <end position="1082"/>
    </location>
</feature>
<dbReference type="InterPro" id="IPR016130">
    <property type="entry name" value="Tyr_Pase_AS"/>
</dbReference>
<name>A0ABM1B0L2_LIMPO</name>
<dbReference type="PROSITE" id="PS50055">
    <property type="entry name" value="TYR_PHOSPHATASE_PTP"/>
    <property type="match status" value="2"/>
</dbReference>
<dbReference type="PROSITE" id="PS50056">
    <property type="entry name" value="TYR_PHOSPHATASE_2"/>
    <property type="match status" value="2"/>
</dbReference>
<feature type="domain" description="Fibronectin type-III" evidence="16">
    <location>
        <begin position="331"/>
        <end position="430"/>
    </location>
</feature>
<evidence type="ECO:0000256" key="3">
    <source>
        <dbReference type="ARBA" id="ARBA00022692"/>
    </source>
</evidence>
<dbReference type="RefSeq" id="XP_013772332.2">
    <property type="nucleotide sequence ID" value="XM_013916878.2"/>
</dbReference>
<feature type="region of interest" description="Disordered" evidence="11">
    <location>
        <begin position="650"/>
        <end position="669"/>
    </location>
</feature>
<dbReference type="InterPro" id="IPR000242">
    <property type="entry name" value="PTP_cat"/>
</dbReference>
<dbReference type="PROSITE" id="PS00383">
    <property type="entry name" value="TYR_PHOSPHATASE_1"/>
    <property type="match status" value="2"/>
</dbReference>
<gene>
    <name evidence="18" type="primary">LOC106457457</name>
</gene>
<feature type="transmembrane region" description="Helical" evidence="12">
    <location>
        <begin position="732"/>
        <end position="756"/>
    </location>
</feature>
<dbReference type="SUPFAM" id="SSF49265">
    <property type="entry name" value="Fibronectin type III"/>
    <property type="match status" value="2"/>
</dbReference>
<feature type="domain" description="Ig-like" evidence="15">
    <location>
        <begin position="33"/>
        <end position="130"/>
    </location>
</feature>
<dbReference type="PANTHER" id="PTHR46957">
    <property type="entry name" value="CYTOKINE RECEPTOR"/>
    <property type="match status" value="1"/>
</dbReference>
<evidence type="ECO:0000256" key="1">
    <source>
        <dbReference type="ARBA" id="ARBA00004167"/>
    </source>
</evidence>
<dbReference type="InterPro" id="IPR050713">
    <property type="entry name" value="RTP_Phos/Ushers"/>
</dbReference>
<dbReference type="Gene3D" id="2.60.40.10">
    <property type="entry name" value="Immunoglobulins"/>
    <property type="match status" value="5"/>
</dbReference>
<dbReference type="SMART" id="SM00409">
    <property type="entry name" value="IG"/>
    <property type="match status" value="2"/>
</dbReference>
<organism evidence="17 18">
    <name type="scientific">Limulus polyphemus</name>
    <name type="common">Atlantic horseshoe crab</name>
    <dbReference type="NCBI Taxonomy" id="6850"/>
    <lineage>
        <taxon>Eukaryota</taxon>
        <taxon>Metazoa</taxon>
        <taxon>Ecdysozoa</taxon>
        <taxon>Arthropoda</taxon>
        <taxon>Chelicerata</taxon>
        <taxon>Merostomata</taxon>
        <taxon>Xiphosura</taxon>
        <taxon>Limulidae</taxon>
        <taxon>Limulus</taxon>
    </lineage>
</organism>
<dbReference type="Proteomes" id="UP000694941">
    <property type="component" value="Unplaced"/>
</dbReference>
<dbReference type="InterPro" id="IPR036116">
    <property type="entry name" value="FN3_sf"/>
</dbReference>
<keyword evidence="17" id="KW-1185">Reference proteome</keyword>
<evidence type="ECO:0000259" key="13">
    <source>
        <dbReference type="PROSITE" id="PS50055"/>
    </source>
</evidence>
<feature type="transmembrane region" description="Helical" evidence="12">
    <location>
        <begin position="20"/>
        <end position="37"/>
    </location>
</feature>
<dbReference type="CDD" id="cd00047">
    <property type="entry name" value="PTPc"/>
    <property type="match status" value="2"/>
</dbReference>
<sequence length="1385" mass="157947">MVRVIVQVETKKMISGLPQFLISLACFISASAPLSILNHEVNPPLVANCSTTVLTCQVDTPAPAVDVWWTFRGENASKLPNVNIVTDRADDGIWQLQLLCPTPEHAGSFACNAQSRNESELVYRKEETVDVYVPIFIEVEETNSSNLVSTKVQLQCLVTAFPRAVIQWEKDGQALKVEEGRVDIQVTQISEVVDLGSVTIDVLKREDNGTYTCLASNAHNMSRSTQDITVLEPPEVSLDSLEAKDPRTASLSWHVRYRGNLPVKRFHLQVRNFSTGADWLDVDNNIEANLSVYTVRYLSPAMTYSFQLAAVNDAGYSDWENLNITMPADVPPRVSWIHVLASTNETLLLGWRRPRHDNGANITHYLVQLHHNGEVIANETMTVMPNPRNNYMYIFVNLEPGEDYIFQVKACSIIGCGNWSEPMEAGTSDGMADPPEHVEIKCLYDAQKDLSYVVVTWEPPANPRGTIQSYNITLEASARYRATNGKTVVDKLAEVHEVKGDTSELKSIVKPNTNYTVRICTKNRSGCGPLSIRTTRTMCSSPPSAPSSMPKFQLQRMKEKHNHKQLRLTLQRISERNGFIRCYRIIIIKLEGGESLADLPTDPSSLDITTYGEVHRKNGRGAYIAEAINTESFVSEVIIGDDRYSLCEDTNLDHPASPQARSRRVTEQPSKKSDILTEYVYDGKLAPKTNYTGFVEVRVMGPNKTILSKQSPYFAPVETGFFPKSEPTENPMAIVLGVLSGLIFVVLILILVLCLFKRKNNDPYDERDRLGLTALIRRTIQRNGHIPRCKSTRLSKTPYLGPITAEDLPSAYVERHSDSDLLFQSEFEALPEKFKDRSTHASDSPENLSKNRYPDIRSFDQTRVRLPMEDGITGSDYINADFVEGYKNRKLFICAQGPLDRTVTDFWRMIWEHKVTVIVMLTGVEEHGKIKCAQYWNESESKEIENLFVVNVITTKTYSDYIVRRFHVQFLKDDYAEEREILHFHFVMWKDFLAPEQPSWLLRFIKRVNEHYVSDRGPLLVHCSAGVGRTGTFVAIDTLVQQLGEEGQVDVYGCVSNLRHSRNFLVQSLKQYIFVYRALLEHAQFGDTEMEIRHFKDHYEHMKEKVGDQEKTRLELEFEKLGDVIEDPKTCCVGTMDMNMNKNRHNFIIPYDINRVILPPTASRDHSSYINASFIQGYDRSLSFIITQDPLENTVTEFWRMVKEQTITTVVMLSELGEGQTKCQQYWPREEEKEYDYIKVKFQNEETRENITKREFQVINTKNNDNHTLTQFQFLGWSSTVPENTIAFIDLIEQAQQNKEQDPSSGPVTVHCSGGGDRSSIFVTLSVLIQQLKNEERVDVFQAARYTRSQRQCMLKTLAHYEFLYQGMLDYIHTHKLYDMGDTPL</sequence>
<dbReference type="PROSITE" id="PS50835">
    <property type="entry name" value="IG_LIKE"/>
    <property type="match status" value="2"/>
</dbReference>
<evidence type="ECO:0000313" key="17">
    <source>
        <dbReference type="Proteomes" id="UP000694941"/>
    </source>
</evidence>
<dbReference type="EC" id="3.1.3.48" evidence="2"/>
<comment type="catalytic activity">
    <reaction evidence="10">
        <text>O-phospho-L-tyrosyl-[protein] + H2O = L-tyrosyl-[protein] + phosphate</text>
        <dbReference type="Rhea" id="RHEA:10684"/>
        <dbReference type="Rhea" id="RHEA-COMP:10136"/>
        <dbReference type="Rhea" id="RHEA-COMP:20101"/>
        <dbReference type="ChEBI" id="CHEBI:15377"/>
        <dbReference type="ChEBI" id="CHEBI:43474"/>
        <dbReference type="ChEBI" id="CHEBI:46858"/>
        <dbReference type="ChEBI" id="CHEBI:61978"/>
        <dbReference type="EC" id="3.1.3.48"/>
    </reaction>
</comment>
<evidence type="ECO:0000313" key="18">
    <source>
        <dbReference type="RefSeq" id="XP_013772332.2"/>
    </source>
</evidence>
<dbReference type="SMART" id="SM00194">
    <property type="entry name" value="PTPc"/>
    <property type="match status" value="2"/>
</dbReference>
<dbReference type="SUPFAM" id="SSF48726">
    <property type="entry name" value="Immunoglobulin"/>
    <property type="match status" value="2"/>
</dbReference>
<keyword evidence="8 12" id="KW-0472">Membrane</keyword>
<dbReference type="Pfam" id="PF13927">
    <property type="entry name" value="Ig_3"/>
    <property type="match status" value="1"/>
</dbReference>
<dbReference type="CDD" id="cd00063">
    <property type="entry name" value="FN3"/>
    <property type="match status" value="3"/>
</dbReference>
<dbReference type="SMART" id="SM00404">
    <property type="entry name" value="PTPc_motif"/>
    <property type="match status" value="2"/>
</dbReference>
<dbReference type="CDD" id="cd00096">
    <property type="entry name" value="Ig"/>
    <property type="match status" value="1"/>
</dbReference>
<dbReference type="InterPro" id="IPR003598">
    <property type="entry name" value="Ig_sub2"/>
</dbReference>
<dbReference type="InterPro" id="IPR013783">
    <property type="entry name" value="Ig-like_fold"/>
</dbReference>
<comment type="subcellular location">
    <subcellularLocation>
        <location evidence="1">Membrane</location>
        <topology evidence="1">Single-pass membrane protein</topology>
    </subcellularLocation>
</comment>
<keyword evidence="7 12" id="KW-1133">Transmembrane helix</keyword>
<feature type="domain" description="Ig-like" evidence="15">
    <location>
        <begin position="134"/>
        <end position="229"/>
    </location>
</feature>
<evidence type="ECO:0000259" key="16">
    <source>
        <dbReference type="PROSITE" id="PS50853"/>
    </source>
</evidence>
<dbReference type="SUPFAM" id="SSF52799">
    <property type="entry name" value="(Phosphotyrosine protein) phosphatases II"/>
    <property type="match status" value="2"/>
</dbReference>
<dbReference type="InterPro" id="IPR003599">
    <property type="entry name" value="Ig_sub"/>
</dbReference>
<dbReference type="InterPro" id="IPR036179">
    <property type="entry name" value="Ig-like_dom_sf"/>
</dbReference>
<evidence type="ECO:0000256" key="4">
    <source>
        <dbReference type="ARBA" id="ARBA00022729"/>
    </source>
</evidence>
<feature type="domain" description="Fibronectin type-III" evidence="16">
    <location>
        <begin position="232"/>
        <end position="328"/>
    </location>
</feature>
<evidence type="ECO:0000256" key="2">
    <source>
        <dbReference type="ARBA" id="ARBA00013064"/>
    </source>
</evidence>
<evidence type="ECO:0000256" key="7">
    <source>
        <dbReference type="ARBA" id="ARBA00022989"/>
    </source>
</evidence>
<evidence type="ECO:0000256" key="12">
    <source>
        <dbReference type="SAM" id="Phobius"/>
    </source>
</evidence>
<evidence type="ECO:0000256" key="5">
    <source>
        <dbReference type="ARBA" id="ARBA00022801"/>
    </source>
</evidence>
<dbReference type="InterPro" id="IPR003961">
    <property type="entry name" value="FN3_dom"/>
</dbReference>
<evidence type="ECO:0000256" key="6">
    <source>
        <dbReference type="ARBA" id="ARBA00022912"/>
    </source>
</evidence>
<feature type="domain" description="Fibronectin type-III" evidence="16">
    <location>
        <begin position="434"/>
        <end position="543"/>
    </location>
</feature>
<accession>A0ABM1B0L2</accession>
<dbReference type="InterPro" id="IPR000387">
    <property type="entry name" value="Tyr_Pase_dom"/>
</dbReference>
<reference evidence="18" key="1">
    <citation type="submission" date="2025-08" db="UniProtKB">
        <authorList>
            <consortium name="RefSeq"/>
        </authorList>
    </citation>
    <scope>IDENTIFICATION</scope>
    <source>
        <tissue evidence="18">Muscle</tissue>
    </source>
</reference>
<feature type="domain" description="Tyrosine specific protein phosphatases" evidence="14">
    <location>
        <begin position="1002"/>
        <end position="1073"/>
    </location>
</feature>
<feature type="domain" description="Tyrosine specific protein phosphatases" evidence="14">
    <location>
        <begin position="1286"/>
        <end position="1362"/>
    </location>
</feature>
<evidence type="ECO:0000256" key="9">
    <source>
        <dbReference type="ARBA" id="ARBA00023180"/>
    </source>
</evidence>
<keyword evidence="5" id="KW-0378">Hydrolase</keyword>
<evidence type="ECO:0000256" key="8">
    <source>
        <dbReference type="ARBA" id="ARBA00023136"/>
    </source>
</evidence>
<dbReference type="PROSITE" id="PS51257">
    <property type="entry name" value="PROKAR_LIPOPROTEIN"/>
    <property type="match status" value="1"/>
</dbReference>
<dbReference type="PROSITE" id="PS50853">
    <property type="entry name" value="FN3"/>
    <property type="match status" value="3"/>
</dbReference>